<dbReference type="EMBL" id="CP116507">
    <property type="protein sequence ID" value="WCG22406.1"/>
    <property type="molecule type" value="Genomic_DNA"/>
</dbReference>
<evidence type="ECO:0000256" key="4">
    <source>
        <dbReference type="ARBA" id="ARBA00022538"/>
    </source>
</evidence>
<feature type="transmembrane region" description="Helical" evidence="10">
    <location>
        <begin position="309"/>
        <end position="331"/>
    </location>
</feature>
<dbReference type="InterPro" id="IPR003445">
    <property type="entry name" value="Cat_transpt"/>
</dbReference>
<protein>
    <submittedName>
        <fullName evidence="11">TrkH family potassium uptake protein</fullName>
    </submittedName>
</protein>
<dbReference type="NCBIfam" id="TIGR00933">
    <property type="entry name" value="2a38"/>
    <property type="match status" value="1"/>
</dbReference>
<dbReference type="InterPro" id="IPR004772">
    <property type="entry name" value="TrkH"/>
</dbReference>
<evidence type="ECO:0000256" key="5">
    <source>
        <dbReference type="ARBA" id="ARBA00022692"/>
    </source>
</evidence>
<feature type="transmembrane region" description="Helical" evidence="10">
    <location>
        <begin position="414"/>
        <end position="434"/>
    </location>
</feature>
<reference evidence="11" key="1">
    <citation type="submission" date="2023-01" db="EMBL/GenBank/DDBJ databases">
        <title>Oxazolidinone resistance genes in florfenicol resistant enterococci from beef cattle and veal calves at slaughter.</title>
        <authorList>
            <person name="Biggel M."/>
        </authorList>
    </citation>
    <scope>NUCLEOTIDE SEQUENCE</scope>
    <source>
        <strain evidence="11">K204-1</strain>
    </source>
</reference>
<feature type="transmembrane region" description="Helical" evidence="10">
    <location>
        <begin position="352"/>
        <end position="372"/>
    </location>
</feature>
<evidence type="ECO:0000256" key="8">
    <source>
        <dbReference type="ARBA" id="ARBA00023065"/>
    </source>
</evidence>
<accession>A0AAE9XHE7</accession>
<evidence type="ECO:0000256" key="3">
    <source>
        <dbReference type="ARBA" id="ARBA00022475"/>
    </source>
</evidence>
<dbReference type="GO" id="GO:0015379">
    <property type="term" value="F:potassium:chloride symporter activity"/>
    <property type="evidence" value="ECO:0007669"/>
    <property type="project" value="InterPro"/>
</dbReference>
<feature type="transmembrane region" description="Helical" evidence="10">
    <location>
        <begin position="233"/>
        <end position="250"/>
    </location>
</feature>
<feature type="transmembrane region" description="Helical" evidence="10">
    <location>
        <begin position="133"/>
        <end position="154"/>
    </location>
</feature>
<dbReference type="GO" id="GO:0005886">
    <property type="term" value="C:plasma membrane"/>
    <property type="evidence" value="ECO:0007669"/>
    <property type="project" value="UniProtKB-SubCell"/>
</dbReference>
<comment type="subcellular location">
    <subcellularLocation>
        <location evidence="1">Cell membrane</location>
        <topology evidence="1">Multi-pass membrane protein</topology>
    </subcellularLocation>
</comment>
<proteinExistence type="predicted"/>
<keyword evidence="8" id="KW-0406">Ion transport</keyword>
<evidence type="ECO:0000256" key="2">
    <source>
        <dbReference type="ARBA" id="ARBA00022448"/>
    </source>
</evidence>
<keyword evidence="4" id="KW-0633">Potassium transport</keyword>
<keyword evidence="9 10" id="KW-0472">Membrane</keyword>
<dbReference type="PANTHER" id="PTHR32024:SF1">
    <property type="entry name" value="KTR SYSTEM POTASSIUM UPTAKE PROTEIN B"/>
    <property type="match status" value="1"/>
</dbReference>
<evidence type="ECO:0000256" key="10">
    <source>
        <dbReference type="SAM" id="Phobius"/>
    </source>
</evidence>
<feature type="transmembrane region" description="Helical" evidence="10">
    <location>
        <begin position="384"/>
        <end position="402"/>
    </location>
</feature>
<evidence type="ECO:0000256" key="7">
    <source>
        <dbReference type="ARBA" id="ARBA00022989"/>
    </source>
</evidence>
<evidence type="ECO:0000256" key="1">
    <source>
        <dbReference type="ARBA" id="ARBA00004651"/>
    </source>
</evidence>
<name>A0AAE9XHE7_9ENTE</name>
<feature type="transmembrane region" description="Helical" evidence="10">
    <location>
        <begin position="51"/>
        <end position="73"/>
    </location>
</feature>
<keyword evidence="2" id="KW-0813">Transport</keyword>
<evidence type="ECO:0000313" key="12">
    <source>
        <dbReference type="Proteomes" id="UP001179600"/>
    </source>
</evidence>
<keyword evidence="6" id="KW-0630">Potassium</keyword>
<sequence>MIKKNKQPKANYRFTPVQAITASFLMVIVIGTFLLSLPISSNSGHTNLSDAAFVATSSVCVTGLTTVNTAAHWSLFGRIVIMCLIEIGGMSFMLMTLIVVMFMRKKVNFQARLIFKESLNLGEYSGVLKLGLYVLKFSFVTQMIGTILFSFYFIPKHGVFNGLGHSVFHAISAYCNAGFDLFGNSLEGVRTNSYFMLVVSGLIIAGGLGFVVWRDLLTWYKRRKMTLHTQLTLRMTIIILISSFILFLLFENNLQAYSDQLTPFQRIVNTFFLAVTPRTAGFNSIPYADLSHASLLLTMMLMFVGGNSGSTAGGLKVSTLGVLLLHAWATIKGKNRTVFHYRTIKQEIVMRAFALFFICVTITITATALLSVTEVIPREFGIEYVAFEVFSAFGTVGVTLGLTPHLTMIGKLVIMLLMFIGRVGVYTFLLSIAGRQRNNEGLIRYPEEHVMVG</sequence>
<dbReference type="Proteomes" id="UP001179600">
    <property type="component" value="Chromosome"/>
</dbReference>
<dbReference type="AlphaFoldDB" id="A0AAE9XHE7"/>
<evidence type="ECO:0000256" key="9">
    <source>
        <dbReference type="ARBA" id="ARBA00023136"/>
    </source>
</evidence>
<feature type="transmembrane region" description="Helical" evidence="10">
    <location>
        <begin position="194"/>
        <end position="213"/>
    </location>
</feature>
<dbReference type="Pfam" id="PF02386">
    <property type="entry name" value="TrkH"/>
    <property type="match status" value="1"/>
</dbReference>
<dbReference type="PANTHER" id="PTHR32024">
    <property type="entry name" value="TRK SYSTEM POTASSIUM UPTAKE PROTEIN TRKG-RELATED"/>
    <property type="match status" value="1"/>
</dbReference>
<organism evidence="11 12">
    <name type="scientific">Vagococcus lutrae</name>
    <dbReference type="NCBI Taxonomy" id="81947"/>
    <lineage>
        <taxon>Bacteria</taxon>
        <taxon>Bacillati</taxon>
        <taxon>Bacillota</taxon>
        <taxon>Bacilli</taxon>
        <taxon>Lactobacillales</taxon>
        <taxon>Enterococcaceae</taxon>
        <taxon>Vagococcus</taxon>
    </lineage>
</organism>
<feature type="transmembrane region" description="Helical" evidence="10">
    <location>
        <begin position="79"/>
        <end position="103"/>
    </location>
</feature>
<dbReference type="RefSeq" id="WP_126763702.1">
    <property type="nucleotide sequence ID" value="NZ_BKBT01000001.1"/>
</dbReference>
<keyword evidence="7 10" id="KW-1133">Transmembrane helix</keyword>
<keyword evidence="5 10" id="KW-0812">Transmembrane</keyword>
<evidence type="ECO:0000256" key="6">
    <source>
        <dbReference type="ARBA" id="ARBA00022958"/>
    </source>
</evidence>
<gene>
    <name evidence="11" type="ORF">PML95_08390</name>
</gene>
<keyword evidence="3" id="KW-1003">Cell membrane</keyword>
<evidence type="ECO:0000313" key="11">
    <source>
        <dbReference type="EMBL" id="WCG22406.1"/>
    </source>
</evidence>
<feature type="transmembrane region" description="Helical" evidence="10">
    <location>
        <begin position="20"/>
        <end position="39"/>
    </location>
</feature>